<dbReference type="AlphaFoldDB" id="A0A2S4L2B3"/>
<feature type="region of interest" description="Disordered" evidence="1">
    <location>
        <begin position="97"/>
        <end position="122"/>
    </location>
</feature>
<dbReference type="PANTHER" id="PTHR38567:SF1">
    <property type="entry name" value="DUF4291 DOMAIN-CONTAINING PROTEIN"/>
    <property type="match status" value="1"/>
</dbReference>
<evidence type="ECO:0000313" key="3">
    <source>
        <dbReference type="Proteomes" id="UP000237481"/>
    </source>
</evidence>
<dbReference type="OrthoDB" id="413653at2759"/>
<reference evidence="2 3" key="1">
    <citation type="submission" date="2018-01" db="EMBL/GenBank/DDBJ databases">
        <title>Harnessing the power of phylogenomics to disentangle the directionality and signatures of interkingdom host jumping in the parasitic fungal genus Tolypocladium.</title>
        <authorList>
            <person name="Quandt C.A."/>
            <person name="Patterson W."/>
            <person name="Spatafora J.W."/>
        </authorList>
    </citation>
    <scope>NUCLEOTIDE SEQUENCE [LARGE SCALE GENOMIC DNA]</scope>
    <source>
        <strain evidence="2 3">NRBC 100945</strain>
    </source>
</reference>
<sequence length="219" mass="24830">MSRHSQTPYRQIRATYDADTITVYQAYKRSIADAAVKAQRLDASPDFRPGRMTWVKPSWAWMMYRAGYSFKDPGQERILALKMKHEHFIGLLERGVLSTHHGPGKSPSRGSQGNDTRDRAGEVRIQWDPERTAKLEVLPFRSIQIGIPGSLSTAWARDWIAAIEDVTDTARELKETLDGRPDITIEELVELGLVPDERPFPVSDGISRVLEMDSPTRLQ</sequence>
<accession>A0A2S4L2B3</accession>
<keyword evidence="3" id="KW-1185">Reference proteome</keyword>
<protein>
    <recommendedName>
        <fullName evidence="4">ATP-dependent RNA helicase DHX8</fullName>
    </recommendedName>
</protein>
<dbReference type="PANTHER" id="PTHR38567">
    <property type="entry name" value="DUF4291 DOMAIN-CONTAINING PROTEIN"/>
    <property type="match status" value="1"/>
</dbReference>
<dbReference type="EMBL" id="PKSG01000314">
    <property type="protein sequence ID" value="POR36570.1"/>
    <property type="molecule type" value="Genomic_DNA"/>
</dbReference>
<comment type="caution">
    <text evidence="2">The sequence shown here is derived from an EMBL/GenBank/DDBJ whole genome shotgun (WGS) entry which is preliminary data.</text>
</comment>
<proteinExistence type="predicted"/>
<dbReference type="Pfam" id="PF14124">
    <property type="entry name" value="DUF4291"/>
    <property type="match status" value="1"/>
</dbReference>
<dbReference type="STRING" id="94208.A0A2S4L2B3"/>
<name>A0A2S4L2B3_9HYPO</name>
<organism evidence="2 3">
    <name type="scientific">Tolypocladium paradoxum</name>
    <dbReference type="NCBI Taxonomy" id="94208"/>
    <lineage>
        <taxon>Eukaryota</taxon>
        <taxon>Fungi</taxon>
        <taxon>Dikarya</taxon>
        <taxon>Ascomycota</taxon>
        <taxon>Pezizomycotina</taxon>
        <taxon>Sordariomycetes</taxon>
        <taxon>Hypocreomycetidae</taxon>
        <taxon>Hypocreales</taxon>
        <taxon>Ophiocordycipitaceae</taxon>
        <taxon>Tolypocladium</taxon>
    </lineage>
</organism>
<dbReference type="Proteomes" id="UP000237481">
    <property type="component" value="Unassembled WGS sequence"/>
</dbReference>
<gene>
    <name evidence="2" type="ORF">TPAR_03258</name>
</gene>
<dbReference type="InterPro" id="IPR025633">
    <property type="entry name" value="DUF4291"/>
</dbReference>
<evidence type="ECO:0000256" key="1">
    <source>
        <dbReference type="SAM" id="MobiDB-lite"/>
    </source>
</evidence>
<evidence type="ECO:0000313" key="2">
    <source>
        <dbReference type="EMBL" id="POR36570.1"/>
    </source>
</evidence>
<evidence type="ECO:0008006" key="4">
    <source>
        <dbReference type="Google" id="ProtNLM"/>
    </source>
</evidence>